<proteinExistence type="predicted"/>
<sequence>MSNSNKISAVLPEADKTAALALLDEVKSKMPFLISLSDAERPKRKMGPKSIDYVNCCLESAKQYPTKLTLEFDTPEFVKDVDLINQLWTIRIKLADLLNRVDDTMEAASGDAMKAADDVYRLLKAAEKMDGSVTEVLKRIAQFYAGQSKPRGKKPKP</sequence>
<name>A0ABU5QEK0_9BACT</name>
<evidence type="ECO:0000313" key="2">
    <source>
        <dbReference type="Proteomes" id="UP001302949"/>
    </source>
</evidence>
<keyword evidence="2" id="KW-1185">Reference proteome</keyword>
<evidence type="ECO:0000313" key="1">
    <source>
        <dbReference type="EMBL" id="MEA5141286.1"/>
    </source>
</evidence>
<comment type="caution">
    <text evidence="1">The sequence shown here is derived from an EMBL/GenBank/DDBJ whole genome shotgun (WGS) entry which is preliminary data.</text>
</comment>
<reference evidence="1 2" key="1">
    <citation type="submission" date="2023-12" db="EMBL/GenBank/DDBJ databases">
        <title>Novel species of the genus Arcicella isolated from rivers.</title>
        <authorList>
            <person name="Lu H."/>
        </authorList>
    </citation>
    <scope>NUCLEOTIDE SEQUENCE [LARGE SCALE GENOMIC DNA]</scope>
    <source>
        <strain evidence="1 2">KCTC 23307</strain>
    </source>
</reference>
<dbReference type="EMBL" id="JAYFUM010000026">
    <property type="protein sequence ID" value="MEA5141286.1"/>
    <property type="molecule type" value="Genomic_DNA"/>
</dbReference>
<organism evidence="1 2">
    <name type="scientific">Arcicella rigui</name>
    <dbReference type="NCBI Taxonomy" id="797020"/>
    <lineage>
        <taxon>Bacteria</taxon>
        <taxon>Pseudomonadati</taxon>
        <taxon>Bacteroidota</taxon>
        <taxon>Cytophagia</taxon>
        <taxon>Cytophagales</taxon>
        <taxon>Flectobacillaceae</taxon>
        <taxon>Arcicella</taxon>
    </lineage>
</organism>
<gene>
    <name evidence="1" type="ORF">VB248_19185</name>
</gene>
<accession>A0ABU5QEK0</accession>
<dbReference type="RefSeq" id="WP_323298443.1">
    <property type="nucleotide sequence ID" value="NZ_JAYFUM010000026.1"/>
</dbReference>
<dbReference type="Proteomes" id="UP001302949">
    <property type="component" value="Unassembled WGS sequence"/>
</dbReference>
<protein>
    <submittedName>
        <fullName evidence="1">Uncharacterized protein</fullName>
    </submittedName>
</protein>